<feature type="region of interest" description="Disordered" evidence="1">
    <location>
        <begin position="67"/>
        <end position="87"/>
    </location>
</feature>
<evidence type="ECO:0008006" key="3">
    <source>
        <dbReference type="Google" id="ProtNLM"/>
    </source>
</evidence>
<protein>
    <recommendedName>
        <fullName evidence="3">Thioredoxin domain-containing protein</fullName>
    </recommendedName>
</protein>
<reference evidence="2" key="1">
    <citation type="journal article" date="2020" name="Nature">
        <title>Giant virus diversity and host interactions through global metagenomics.</title>
        <authorList>
            <person name="Schulz F."/>
            <person name="Roux S."/>
            <person name="Paez-Espino D."/>
            <person name="Jungbluth S."/>
            <person name="Walsh D.A."/>
            <person name="Denef V.J."/>
            <person name="McMahon K.D."/>
            <person name="Konstantinidis K.T."/>
            <person name="Eloe-Fadrosh E.A."/>
            <person name="Kyrpides N.C."/>
            <person name="Woyke T."/>
        </authorList>
    </citation>
    <scope>NUCLEOTIDE SEQUENCE</scope>
    <source>
        <strain evidence="2">GVMAG-M-3300023174-104</strain>
    </source>
</reference>
<sequence length="272" mass="30761">MSSQNHSPLWSITGQKTAQGQYVQFKDYGLNENITMPISVTTTGTSSSPASTYYDEQPTSYGYVNYNKSHGQTTTPSSIRPSTLGTKMSSLDSLHHEQDNDLSISRPELSAVRKIPSNMGDWRSLLNKHPLVVLYIWKQSCVPCGNAGKKFEDIARHYTMKYGLGHVLFVKDQIDSEDVQDETSPSYAHWRICEAVPFFMIYIKNKLFTTQTGFIKEDLCQAIEKAGNILLEEEQQQQELSTISAATKTTETKPKMEIQRHEEANVVFYTHS</sequence>
<dbReference type="EMBL" id="MN739518">
    <property type="protein sequence ID" value="QHT10185.1"/>
    <property type="molecule type" value="Genomic_DNA"/>
</dbReference>
<proteinExistence type="predicted"/>
<dbReference type="Gene3D" id="3.40.30.10">
    <property type="entry name" value="Glutaredoxin"/>
    <property type="match status" value="1"/>
</dbReference>
<dbReference type="AlphaFoldDB" id="A0A6C0D3B0"/>
<dbReference type="CDD" id="cd02947">
    <property type="entry name" value="TRX_family"/>
    <property type="match status" value="1"/>
</dbReference>
<organism evidence="2">
    <name type="scientific">viral metagenome</name>
    <dbReference type="NCBI Taxonomy" id="1070528"/>
    <lineage>
        <taxon>unclassified sequences</taxon>
        <taxon>metagenomes</taxon>
        <taxon>organismal metagenomes</taxon>
    </lineage>
</organism>
<evidence type="ECO:0000313" key="2">
    <source>
        <dbReference type="EMBL" id="QHT10185.1"/>
    </source>
</evidence>
<evidence type="ECO:0000256" key="1">
    <source>
        <dbReference type="SAM" id="MobiDB-lite"/>
    </source>
</evidence>
<dbReference type="SUPFAM" id="SSF52833">
    <property type="entry name" value="Thioredoxin-like"/>
    <property type="match status" value="1"/>
</dbReference>
<name>A0A6C0D3B0_9ZZZZ</name>
<dbReference type="InterPro" id="IPR036249">
    <property type="entry name" value="Thioredoxin-like_sf"/>
</dbReference>
<accession>A0A6C0D3B0</accession>